<dbReference type="HOGENOM" id="CLU_096787_0_0_9"/>
<protein>
    <submittedName>
        <fullName evidence="3">Lipoprotein</fullName>
    </submittedName>
</protein>
<dbReference type="InterPro" id="IPR025341">
    <property type="entry name" value="DUF4247"/>
</dbReference>
<dbReference type="EMBL" id="CP011058">
    <property type="protein sequence ID" value="AJY73340.1"/>
    <property type="molecule type" value="Genomic_DNA"/>
</dbReference>
<gene>
    <name evidence="3" type="ORF">VN24_00230</name>
</gene>
<dbReference type="Proteomes" id="UP000032633">
    <property type="component" value="Chromosome"/>
</dbReference>
<evidence type="ECO:0000313" key="3">
    <source>
        <dbReference type="EMBL" id="AJY73340.1"/>
    </source>
</evidence>
<dbReference type="PATRIC" id="fig|1126833.4.peg.55"/>
<feature type="region of interest" description="Disordered" evidence="1">
    <location>
        <begin position="152"/>
        <end position="253"/>
    </location>
</feature>
<proteinExistence type="predicted"/>
<keyword evidence="4" id="KW-1185">Reference proteome</keyword>
<reference evidence="3 4" key="1">
    <citation type="journal article" date="2015" name="J. Biotechnol.">
        <title>Complete genome sequence of Paenibacillus beijingensis 7188(T) (=DSM 24997(T)), a novel rhizobacterium from jujube garden soil.</title>
        <authorList>
            <person name="Kwak Y."/>
            <person name="Shin J.H."/>
        </authorList>
    </citation>
    <scope>NUCLEOTIDE SEQUENCE [LARGE SCALE GENOMIC DNA]</scope>
    <source>
        <strain evidence="3 4">DSM 24997</strain>
    </source>
</reference>
<organism evidence="3 4">
    <name type="scientific">Paenibacillus beijingensis</name>
    <dbReference type="NCBI Taxonomy" id="1126833"/>
    <lineage>
        <taxon>Bacteria</taxon>
        <taxon>Bacillati</taxon>
        <taxon>Bacillota</taxon>
        <taxon>Bacilli</taxon>
        <taxon>Bacillales</taxon>
        <taxon>Paenibacillaceae</taxon>
        <taxon>Paenibacillus</taxon>
    </lineage>
</organism>
<dbReference type="OrthoDB" id="2967172at2"/>
<dbReference type="RefSeq" id="WP_045668775.1">
    <property type="nucleotide sequence ID" value="NZ_CP011058.1"/>
</dbReference>
<keyword evidence="2" id="KW-0732">Signal</keyword>
<feature type="compositionally biased region" description="Basic residues" evidence="1">
    <location>
        <begin position="235"/>
        <end position="253"/>
    </location>
</feature>
<evidence type="ECO:0000256" key="1">
    <source>
        <dbReference type="SAM" id="MobiDB-lite"/>
    </source>
</evidence>
<dbReference type="PROSITE" id="PS51257">
    <property type="entry name" value="PROKAR_LIPOPROTEIN"/>
    <property type="match status" value="1"/>
</dbReference>
<dbReference type="AlphaFoldDB" id="A0A0D5NDW4"/>
<sequence length="253" mass="27726">MNNRVTTILKWLLVCSLMVSLLSACGAPSVSEQYPLESVNNDGSQTSYVYRAAGETVPEVAAKLADQRRPQQMSPENNERMFLVYDDLWYHLQQDSGNPEDTLIEVDSREYVQRNYDPSFLEGYLTAALIGSLFDTIGSYGDYKGYNQRDVYKPRGSYHPPSASEKKSIPPITVDGKGSITKRSSKTDVSKSSGSGWFSKGSGSSGSYSGGSSGKITRSKDGAGSTSSGSWYTPRKSKAPKTSKSFGKIRRRK</sequence>
<feature type="compositionally biased region" description="Low complexity" evidence="1">
    <location>
        <begin position="190"/>
        <end position="207"/>
    </location>
</feature>
<feature type="signal peptide" evidence="2">
    <location>
        <begin position="1"/>
        <end position="26"/>
    </location>
</feature>
<dbReference type="KEGG" id="pbj:VN24_00230"/>
<feature type="chain" id="PRO_5002296389" evidence="2">
    <location>
        <begin position="27"/>
        <end position="253"/>
    </location>
</feature>
<evidence type="ECO:0000256" key="2">
    <source>
        <dbReference type="SAM" id="SignalP"/>
    </source>
</evidence>
<keyword evidence="3" id="KW-0449">Lipoprotein</keyword>
<reference evidence="4" key="2">
    <citation type="submission" date="2015-03" db="EMBL/GenBank/DDBJ databases">
        <title>Genome sequence of Paenibacillus beijingensis strain DSM 24997T.</title>
        <authorList>
            <person name="Kwak Y."/>
            <person name="Shin J.-H."/>
        </authorList>
    </citation>
    <scope>NUCLEOTIDE SEQUENCE [LARGE SCALE GENOMIC DNA]</scope>
    <source>
        <strain evidence="4">DSM 24997</strain>
    </source>
</reference>
<evidence type="ECO:0000313" key="4">
    <source>
        <dbReference type="Proteomes" id="UP000032633"/>
    </source>
</evidence>
<accession>A0A0D5NDW4</accession>
<name>A0A0D5NDW4_9BACL</name>
<dbReference type="STRING" id="1126833.VN24_00230"/>
<dbReference type="Pfam" id="PF14042">
    <property type="entry name" value="DUF4247"/>
    <property type="match status" value="1"/>
</dbReference>